<reference evidence="2" key="2">
    <citation type="submission" date="2022-06" db="UniProtKB">
        <authorList>
            <consortium name="EnsemblMetazoa"/>
        </authorList>
    </citation>
    <scope>IDENTIFICATION</scope>
    <source>
        <strain evidence="2">PS312</strain>
    </source>
</reference>
<proteinExistence type="predicted"/>
<keyword evidence="1" id="KW-0732">Signal</keyword>
<dbReference type="Proteomes" id="UP000005239">
    <property type="component" value="Unassembled WGS sequence"/>
</dbReference>
<accession>A0A8R1V1P5</accession>
<organism evidence="2 3">
    <name type="scientific">Pristionchus pacificus</name>
    <name type="common">Parasitic nematode worm</name>
    <dbReference type="NCBI Taxonomy" id="54126"/>
    <lineage>
        <taxon>Eukaryota</taxon>
        <taxon>Metazoa</taxon>
        <taxon>Ecdysozoa</taxon>
        <taxon>Nematoda</taxon>
        <taxon>Chromadorea</taxon>
        <taxon>Rhabditida</taxon>
        <taxon>Rhabditina</taxon>
        <taxon>Diplogasteromorpha</taxon>
        <taxon>Diplogasteroidea</taxon>
        <taxon>Neodiplogasteridae</taxon>
        <taxon>Pristionchus</taxon>
    </lineage>
</organism>
<dbReference type="AlphaFoldDB" id="A0A8R1V1P5"/>
<keyword evidence="3" id="KW-1185">Reference proteome</keyword>
<name>A0A8R1V1P5_PRIPA</name>
<reference evidence="3" key="1">
    <citation type="journal article" date="2008" name="Nat. Genet.">
        <title>The Pristionchus pacificus genome provides a unique perspective on nematode lifestyle and parasitism.</title>
        <authorList>
            <person name="Dieterich C."/>
            <person name="Clifton S.W."/>
            <person name="Schuster L.N."/>
            <person name="Chinwalla A."/>
            <person name="Delehaunty K."/>
            <person name="Dinkelacker I."/>
            <person name="Fulton L."/>
            <person name="Fulton R."/>
            <person name="Godfrey J."/>
            <person name="Minx P."/>
            <person name="Mitreva M."/>
            <person name="Roeseler W."/>
            <person name="Tian H."/>
            <person name="Witte H."/>
            <person name="Yang S.P."/>
            <person name="Wilson R.K."/>
            <person name="Sommer R.J."/>
        </authorList>
    </citation>
    <scope>NUCLEOTIDE SEQUENCE [LARGE SCALE GENOMIC DNA]</scope>
    <source>
        <strain evidence="3">PS312</strain>
    </source>
</reference>
<gene>
    <name evidence="2" type="primary">WBGene00282331</name>
</gene>
<feature type="chain" id="PRO_5035934696" evidence="1">
    <location>
        <begin position="19"/>
        <end position="80"/>
    </location>
</feature>
<feature type="signal peptide" evidence="1">
    <location>
        <begin position="1"/>
        <end position="18"/>
    </location>
</feature>
<evidence type="ECO:0000313" key="2">
    <source>
        <dbReference type="EnsemblMetazoa" id="PPA43962.1"/>
    </source>
</evidence>
<evidence type="ECO:0000313" key="3">
    <source>
        <dbReference type="Proteomes" id="UP000005239"/>
    </source>
</evidence>
<sequence length="80" mass="9359">MSLQSSLLLLLLLTGISAYSLDRQGYEVYQPELQMAKRSDVNRDMLVRVLKRAEDMQIYRRSQSQNLLNRNRCFFSPVSC</sequence>
<evidence type="ECO:0000256" key="1">
    <source>
        <dbReference type="SAM" id="SignalP"/>
    </source>
</evidence>
<protein>
    <submittedName>
        <fullName evidence="2">Uncharacterized protein</fullName>
    </submittedName>
</protein>
<dbReference type="EnsemblMetazoa" id="PPA43962.1">
    <property type="protein sequence ID" value="PPA43962.1"/>
    <property type="gene ID" value="WBGene00282331"/>
</dbReference>